<evidence type="ECO:0000313" key="9">
    <source>
        <dbReference type="Proteomes" id="UP001208570"/>
    </source>
</evidence>
<protein>
    <submittedName>
        <fullName evidence="8">Uncharacterized protein</fullName>
    </submittedName>
</protein>
<organism evidence="8 9">
    <name type="scientific">Paralvinella palmiformis</name>
    <dbReference type="NCBI Taxonomy" id="53620"/>
    <lineage>
        <taxon>Eukaryota</taxon>
        <taxon>Metazoa</taxon>
        <taxon>Spiralia</taxon>
        <taxon>Lophotrochozoa</taxon>
        <taxon>Annelida</taxon>
        <taxon>Polychaeta</taxon>
        <taxon>Sedentaria</taxon>
        <taxon>Canalipalpata</taxon>
        <taxon>Terebellida</taxon>
        <taxon>Terebelliformia</taxon>
        <taxon>Alvinellidae</taxon>
        <taxon>Paralvinella</taxon>
    </lineage>
</organism>
<evidence type="ECO:0000256" key="2">
    <source>
        <dbReference type="ARBA" id="ARBA00009976"/>
    </source>
</evidence>
<feature type="transmembrane region" description="Helical" evidence="7">
    <location>
        <begin position="284"/>
        <end position="304"/>
    </location>
</feature>
<dbReference type="InterPro" id="IPR007271">
    <property type="entry name" value="Nuc_sug_transpt"/>
</dbReference>
<feature type="transmembrane region" description="Helical" evidence="7">
    <location>
        <begin position="125"/>
        <end position="144"/>
    </location>
</feature>
<evidence type="ECO:0000256" key="7">
    <source>
        <dbReference type="SAM" id="Phobius"/>
    </source>
</evidence>
<dbReference type="AlphaFoldDB" id="A0AAD9JGW8"/>
<evidence type="ECO:0000256" key="3">
    <source>
        <dbReference type="ARBA" id="ARBA00022597"/>
    </source>
</evidence>
<evidence type="ECO:0000256" key="1">
    <source>
        <dbReference type="ARBA" id="ARBA00004141"/>
    </source>
</evidence>
<feature type="transmembrane region" description="Helical" evidence="7">
    <location>
        <begin position="68"/>
        <end position="87"/>
    </location>
</feature>
<feature type="transmembrane region" description="Helical" evidence="7">
    <location>
        <begin position="310"/>
        <end position="328"/>
    </location>
</feature>
<dbReference type="GO" id="GO:0000139">
    <property type="term" value="C:Golgi membrane"/>
    <property type="evidence" value="ECO:0007669"/>
    <property type="project" value="InterPro"/>
</dbReference>
<sequence length="354" mass="40247">MTFEEYIHHFENYTRTERMEAKLMDRESDGCRYISIYCIIFCLVDVWRQVTGYGVKALNNDVYPIKQTAIVAITETFKFVMFTCLLLHGRSLKSLKLSILYAIPSLIYAINNNIYYYALHYTTPPVWNIIIQLRIVFTALLYRVIFNRYMSISKCVGIALLICAIVMTNLTSTGKEDADGKLSNDLLIALMLALFGSITSAIGAVVMEYLFKNDDQTFTAMQCQLYLYSMCASWMLFGFEYSAASSSVTGNTWAIYITLVLCILLSTASGVIVALIVKKLDNIVKLYSQAVANTLTSVACALFFPEHFQFSLHFLLCLFLMIFAVFIYESESMHLSSKFAMCKKKSQKYKLVLA</sequence>
<dbReference type="PANTHER" id="PTHR10231">
    <property type="entry name" value="NUCLEOTIDE-SUGAR TRANSMEMBRANE TRANSPORTER"/>
    <property type="match status" value="1"/>
</dbReference>
<evidence type="ECO:0000256" key="6">
    <source>
        <dbReference type="ARBA" id="ARBA00023136"/>
    </source>
</evidence>
<accession>A0AAD9JGW8</accession>
<evidence type="ECO:0000256" key="4">
    <source>
        <dbReference type="ARBA" id="ARBA00022692"/>
    </source>
</evidence>
<keyword evidence="3" id="KW-0762">Sugar transport</keyword>
<feature type="transmembrane region" description="Helical" evidence="7">
    <location>
        <begin position="30"/>
        <end position="48"/>
    </location>
</feature>
<gene>
    <name evidence="8" type="ORF">LSH36_328g02002</name>
</gene>
<dbReference type="Proteomes" id="UP001208570">
    <property type="component" value="Unassembled WGS sequence"/>
</dbReference>
<dbReference type="SUPFAM" id="SSF103481">
    <property type="entry name" value="Multidrug resistance efflux transporter EmrE"/>
    <property type="match status" value="1"/>
</dbReference>
<feature type="transmembrane region" description="Helical" evidence="7">
    <location>
        <begin position="253"/>
        <end position="277"/>
    </location>
</feature>
<reference evidence="8" key="1">
    <citation type="journal article" date="2023" name="Mol. Biol. Evol.">
        <title>Third-Generation Sequencing Reveals the Adaptive Role of the Epigenome in Three Deep-Sea Polychaetes.</title>
        <authorList>
            <person name="Perez M."/>
            <person name="Aroh O."/>
            <person name="Sun Y."/>
            <person name="Lan Y."/>
            <person name="Juniper S.K."/>
            <person name="Young C.R."/>
            <person name="Angers B."/>
            <person name="Qian P.Y."/>
        </authorList>
    </citation>
    <scope>NUCLEOTIDE SEQUENCE</scope>
    <source>
        <strain evidence="8">P08H-3</strain>
    </source>
</reference>
<evidence type="ECO:0000256" key="5">
    <source>
        <dbReference type="ARBA" id="ARBA00022989"/>
    </source>
</evidence>
<feature type="transmembrane region" description="Helical" evidence="7">
    <location>
        <begin position="99"/>
        <end position="119"/>
    </location>
</feature>
<evidence type="ECO:0000313" key="8">
    <source>
        <dbReference type="EMBL" id="KAK2152451.1"/>
    </source>
</evidence>
<keyword evidence="9" id="KW-1185">Reference proteome</keyword>
<dbReference type="Pfam" id="PF04142">
    <property type="entry name" value="Nuc_sug_transp"/>
    <property type="match status" value="1"/>
</dbReference>
<comment type="subcellular location">
    <subcellularLocation>
        <location evidence="1">Membrane</location>
        <topology evidence="1">Multi-pass membrane protein</topology>
    </subcellularLocation>
</comment>
<keyword evidence="3" id="KW-0813">Transport</keyword>
<dbReference type="GO" id="GO:0015165">
    <property type="term" value="F:pyrimidine nucleotide-sugar transmembrane transporter activity"/>
    <property type="evidence" value="ECO:0007669"/>
    <property type="project" value="InterPro"/>
</dbReference>
<dbReference type="InterPro" id="IPR037185">
    <property type="entry name" value="EmrE-like"/>
</dbReference>
<feature type="transmembrane region" description="Helical" evidence="7">
    <location>
        <begin position="186"/>
        <end position="211"/>
    </location>
</feature>
<name>A0AAD9JGW8_9ANNE</name>
<feature type="transmembrane region" description="Helical" evidence="7">
    <location>
        <begin position="156"/>
        <end position="174"/>
    </location>
</feature>
<comment type="caution">
    <text evidence="8">The sequence shown here is derived from an EMBL/GenBank/DDBJ whole genome shotgun (WGS) entry which is preliminary data.</text>
</comment>
<comment type="similarity">
    <text evidence="2">Belongs to the nucleotide-sugar transporter family. SLC35A subfamily.</text>
</comment>
<proteinExistence type="inferred from homology"/>
<feature type="transmembrane region" description="Helical" evidence="7">
    <location>
        <begin position="223"/>
        <end position="241"/>
    </location>
</feature>
<keyword evidence="4 7" id="KW-0812">Transmembrane</keyword>
<keyword evidence="5 7" id="KW-1133">Transmembrane helix</keyword>
<dbReference type="EMBL" id="JAODUP010000328">
    <property type="protein sequence ID" value="KAK2152451.1"/>
    <property type="molecule type" value="Genomic_DNA"/>
</dbReference>
<keyword evidence="6 7" id="KW-0472">Membrane</keyword>